<dbReference type="EMBL" id="LFJJ01000014">
    <property type="protein sequence ID" value="KND61704.1"/>
    <property type="molecule type" value="Genomic_DNA"/>
</dbReference>
<reference evidence="5" key="1">
    <citation type="submission" date="2015-06" db="EMBL/GenBank/DDBJ databases">
        <title>Comparative genomics of Burkholderia leaf nodule symbionts.</title>
        <authorList>
            <person name="Carlier A."/>
            <person name="Eberl L."/>
            <person name="Pinto-Carbo M."/>
        </authorList>
    </citation>
    <scope>NUCLEOTIDE SEQUENCE [LARGE SCALE GENOMIC DNA]</scope>
    <source>
        <strain evidence="5">UZHbot4</strain>
    </source>
</reference>
<comment type="similarity">
    <text evidence="1">Belongs to the Gfo/Idh/MocA family.</text>
</comment>
<evidence type="ECO:0000256" key="2">
    <source>
        <dbReference type="ARBA" id="ARBA00023002"/>
    </source>
</evidence>
<protein>
    <submittedName>
        <fullName evidence="4">Oxidoreductase, Gfo/Idh/MocA family</fullName>
    </submittedName>
</protein>
<accession>A0A0L0MIB0</accession>
<dbReference type="PATRIC" id="fig|242163.4.peg.1454"/>
<evidence type="ECO:0000313" key="5">
    <source>
        <dbReference type="Proteomes" id="UP000036959"/>
    </source>
</evidence>
<evidence type="ECO:0000313" key="4">
    <source>
        <dbReference type="EMBL" id="KND61704.1"/>
    </source>
</evidence>
<keyword evidence="2" id="KW-0560">Oxidoreductase</keyword>
<proteinExistence type="inferred from homology"/>
<dbReference type="InterPro" id="IPR036291">
    <property type="entry name" value="NAD(P)-bd_dom_sf"/>
</dbReference>
<keyword evidence="5" id="KW-1185">Reference proteome</keyword>
<sequence>MSTNQVSPLRLGILGGANIARQFTRDVEPSESVSVVAVASRSDESARAFADANGIETSFGSYDAMLASPDIEAVYIPLPNSLHAEWAIKAAEHGKHVLCEKPLALNRDEAERMFDAADRHDVMLLGEGAIGAVRSGQASFGFTVPNRDKNIRMKPELGGGALLDAGSYPLSLIRLMIGAAPQSVHAVANWAETDVDIALMATLVYADGRRAQLSCAMDGANHRMATIVGSDGTIDTEYLNHTSEQTQGHPYGYLPSQMRVRRGIAQSVAFEPVASQTGSGFFYAAESFARMVRTGDTAAIAFYAQTSLDNAATLAAIIDSARTGKTVAL</sequence>
<dbReference type="SUPFAM" id="SSF55347">
    <property type="entry name" value="Glyceraldehyde-3-phosphate dehydrogenase-like, C-terminal domain"/>
    <property type="match status" value="1"/>
</dbReference>
<evidence type="ECO:0000259" key="3">
    <source>
        <dbReference type="Pfam" id="PF01408"/>
    </source>
</evidence>
<name>A0A0L0MIB0_9BURK</name>
<gene>
    <name evidence="4" type="ORF">BVER_06216</name>
</gene>
<comment type="caution">
    <text evidence="4">The sequence shown here is derived from an EMBL/GenBank/DDBJ whole genome shotgun (WGS) entry which is preliminary data.</text>
</comment>
<dbReference type="AlphaFoldDB" id="A0A0L0MIB0"/>
<dbReference type="Pfam" id="PF01408">
    <property type="entry name" value="GFO_IDH_MocA"/>
    <property type="match status" value="1"/>
</dbReference>
<dbReference type="GO" id="GO:0000166">
    <property type="term" value="F:nucleotide binding"/>
    <property type="evidence" value="ECO:0007669"/>
    <property type="project" value="InterPro"/>
</dbReference>
<dbReference type="Gene3D" id="3.40.50.720">
    <property type="entry name" value="NAD(P)-binding Rossmann-like Domain"/>
    <property type="match status" value="1"/>
</dbReference>
<evidence type="ECO:0000256" key="1">
    <source>
        <dbReference type="ARBA" id="ARBA00010928"/>
    </source>
</evidence>
<feature type="domain" description="Gfo/Idh/MocA-like oxidoreductase N-terminal" evidence="3">
    <location>
        <begin position="10"/>
        <end position="124"/>
    </location>
</feature>
<dbReference type="InterPro" id="IPR000683">
    <property type="entry name" value="Gfo/Idh/MocA-like_OxRdtase_N"/>
</dbReference>
<dbReference type="Gene3D" id="3.30.360.10">
    <property type="entry name" value="Dihydrodipicolinate Reductase, domain 2"/>
    <property type="match status" value="1"/>
</dbReference>
<dbReference type="RefSeq" id="WP_050452363.1">
    <property type="nucleotide sequence ID" value="NZ_LFJJ01000014.1"/>
</dbReference>
<dbReference type="Proteomes" id="UP000036959">
    <property type="component" value="Unassembled WGS sequence"/>
</dbReference>
<dbReference type="PANTHER" id="PTHR22604">
    <property type="entry name" value="OXIDOREDUCTASES"/>
    <property type="match status" value="1"/>
</dbReference>
<dbReference type="SUPFAM" id="SSF51735">
    <property type="entry name" value="NAD(P)-binding Rossmann-fold domains"/>
    <property type="match status" value="1"/>
</dbReference>
<dbReference type="OrthoDB" id="9801953at2"/>
<dbReference type="InterPro" id="IPR050984">
    <property type="entry name" value="Gfo/Idh/MocA_domain"/>
</dbReference>
<dbReference type="GO" id="GO:0016491">
    <property type="term" value="F:oxidoreductase activity"/>
    <property type="evidence" value="ECO:0007669"/>
    <property type="project" value="UniProtKB-KW"/>
</dbReference>
<dbReference type="PANTHER" id="PTHR22604:SF105">
    <property type="entry name" value="TRANS-1,2-DIHYDROBENZENE-1,2-DIOL DEHYDROGENASE"/>
    <property type="match status" value="1"/>
</dbReference>
<organism evidence="4 5">
    <name type="scientific">Candidatus Burkholderia verschuerenii</name>
    <dbReference type="NCBI Taxonomy" id="242163"/>
    <lineage>
        <taxon>Bacteria</taxon>
        <taxon>Pseudomonadati</taxon>
        <taxon>Pseudomonadota</taxon>
        <taxon>Betaproteobacteria</taxon>
        <taxon>Burkholderiales</taxon>
        <taxon>Burkholderiaceae</taxon>
        <taxon>Burkholderia</taxon>
    </lineage>
</organism>